<gene>
    <name evidence="2" type="ORF">F2Q69_00031452</name>
</gene>
<organism evidence="2 3">
    <name type="scientific">Brassica cretica</name>
    <name type="common">Mustard</name>
    <dbReference type="NCBI Taxonomy" id="69181"/>
    <lineage>
        <taxon>Eukaryota</taxon>
        <taxon>Viridiplantae</taxon>
        <taxon>Streptophyta</taxon>
        <taxon>Embryophyta</taxon>
        <taxon>Tracheophyta</taxon>
        <taxon>Spermatophyta</taxon>
        <taxon>Magnoliopsida</taxon>
        <taxon>eudicotyledons</taxon>
        <taxon>Gunneridae</taxon>
        <taxon>Pentapetalae</taxon>
        <taxon>rosids</taxon>
        <taxon>malvids</taxon>
        <taxon>Brassicales</taxon>
        <taxon>Brassicaceae</taxon>
        <taxon>Brassiceae</taxon>
        <taxon>Brassica</taxon>
    </lineage>
</organism>
<dbReference type="EMBL" id="QGKX02000088">
    <property type="protein sequence ID" value="KAF3585641.1"/>
    <property type="molecule type" value="Genomic_DNA"/>
</dbReference>
<keyword evidence="1" id="KW-0472">Membrane</keyword>
<evidence type="ECO:0000313" key="3">
    <source>
        <dbReference type="Proteomes" id="UP000712600"/>
    </source>
</evidence>
<sequence length="125" mass="14057">MSPTDVGGLPQPQRRSIKNPVVGLLIVSFWLMSSLRLLIYALTLLCWRSKPFGSYRLKFCSIKDLELLLSAPGPGKSLGKPLSSLRLPWLHQRFPARGSSNGWSNIMSDGLIFLNNVCPRMYSFF</sequence>
<protein>
    <submittedName>
        <fullName evidence="2">Uncharacterized protein</fullName>
    </submittedName>
</protein>
<proteinExistence type="predicted"/>
<comment type="caution">
    <text evidence="2">The sequence shown here is derived from an EMBL/GenBank/DDBJ whole genome shotgun (WGS) entry which is preliminary data.</text>
</comment>
<reference evidence="2" key="1">
    <citation type="submission" date="2019-12" db="EMBL/GenBank/DDBJ databases">
        <title>Genome sequencing and annotation of Brassica cretica.</title>
        <authorList>
            <person name="Studholme D.J."/>
            <person name="Sarris P."/>
        </authorList>
    </citation>
    <scope>NUCLEOTIDE SEQUENCE</scope>
    <source>
        <strain evidence="2">PFS-109/04</strain>
        <tissue evidence="2">Leaf</tissue>
    </source>
</reference>
<keyword evidence="1" id="KW-1133">Transmembrane helix</keyword>
<name>A0A8S9RWF8_BRACR</name>
<feature type="transmembrane region" description="Helical" evidence="1">
    <location>
        <begin position="20"/>
        <end position="47"/>
    </location>
</feature>
<keyword evidence="1" id="KW-0812">Transmembrane</keyword>
<evidence type="ECO:0000256" key="1">
    <source>
        <dbReference type="SAM" id="Phobius"/>
    </source>
</evidence>
<dbReference type="AlphaFoldDB" id="A0A8S9RWF8"/>
<dbReference type="Proteomes" id="UP000712600">
    <property type="component" value="Unassembled WGS sequence"/>
</dbReference>
<evidence type="ECO:0000313" key="2">
    <source>
        <dbReference type="EMBL" id="KAF3585641.1"/>
    </source>
</evidence>
<accession>A0A8S9RWF8</accession>